<dbReference type="Proteomes" id="UP000033710">
    <property type="component" value="Unassembled WGS sequence"/>
</dbReference>
<reference evidence="2 3" key="1">
    <citation type="journal article" date="2014" name="BMC Genomics">
        <title>Comparative genomics of the major fungal agents of human and animal Sporotrichosis: Sporothrix schenckii and Sporothrix brasiliensis.</title>
        <authorList>
            <person name="Teixeira M.M."/>
            <person name="de Almeida L.G."/>
            <person name="Kubitschek-Barreira P."/>
            <person name="Alves F.L."/>
            <person name="Kioshima E.S."/>
            <person name="Abadio A.K."/>
            <person name="Fernandes L."/>
            <person name="Derengowski L.S."/>
            <person name="Ferreira K.S."/>
            <person name="Souza R.C."/>
            <person name="Ruiz J.C."/>
            <person name="de Andrade N.C."/>
            <person name="Paes H.C."/>
            <person name="Nicola A.M."/>
            <person name="Albuquerque P."/>
            <person name="Gerber A.L."/>
            <person name="Martins V.P."/>
            <person name="Peconick L.D."/>
            <person name="Neto A.V."/>
            <person name="Chaucanez C.B."/>
            <person name="Silva P.A."/>
            <person name="Cunha O.L."/>
            <person name="de Oliveira F.F."/>
            <person name="dos Santos T.C."/>
            <person name="Barros A.L."/>
            <person name="Soares M.A."/>
            <person name="de Oliveira L.M."/>
            <person name="Marini M.M."/>
            <person name="Villalobos-Duno H."/>
            <person name="Cunha M.M."/>
            <person name="de Hoog S."/>
            <person name="da Silveira J.F."/>
            <person name="Henrissat B."/>
            <person name="Nino-Vega G.A."/>
            <person name="Cisalpino P.S."/>
            <person name="Mora-Montes H.M."/>
            <person name="Almeida S.R."/>
            <person name="Stajich J.E."/>
            <person name="Lopes-Bezerra L.M."/>
            <person name="Vasconcelos A.T."/>
            <person name="Felipe M.S."/>
        </authorList>
    </citation>
    <scope>NUCLEOTIDE SEQUENCE [LARGE SCALE GENOMIC DNA]</scope>
    <source>
        <strain evidence="2 3">1099-18</strain>
    </source>
</reference>
<name>A0A0F2MIR0_SPOSC</name>
<comment type="caution">
    <text evidence="2">The sequence shown here is derived from an EMBL/GenBank/DDBJ whole genome shotgun (WGS) entry which is preliminary data.</text>
</comment>
<evidence type="ECO:0000313" key="3">
    <source>
        <dbReference type="Proteomes" id="UP000033710"/>
    </source>
</evidence>
<dbReference type="VEuPathDB" id="FungiDB:SPSK_06711"/>
<dbReference type="GeneID" id="27668687"/>
<sequence length="136" mass="14827">MGGGDLLLEDRLRPHYDSRPDAALEDSTSILHQHQRQQQRLFPLVILPLPGARQSRNRPMADSIGKNEQGKDRKKGYRPNVGCVGPGGPDPMPESILGPTVAVSLSVASVLSPLTFLVQSERLLTLLVARKGKESK</sequence>
<feature type="region of interest" description="Disordered" evidence="1">
    <location>
        <begin position="52"/>
        <end position="92"/>
    </location>
</feature>
<accession>A0A0F2MIR0</accession>
<dbReference type="AlphaFoldDB" id="A0A0F2MIR0"/>
<feature type="region of interest" description="Disordered" evidence="1">
    <location>
        <begin position="1"/>
        <end position="21"/>
    </location>
</feature>
<gene>
    <name evidence="2" type="ORF">SPSK_06711</name>
</gene>
<organism evidence="2 3">
    <name type="scientific">Sporothrix schenckii 1099-18</name>
    <dbReference type="NCBI Taxonomy" id="1397361"/>
    <lineage>
        <taxon>Eukaryota</taxon>
        <taxon>Fungi</taxon>
        <taxon>Dikarya</taxon>
        <taxon>Ascomycota</taxon>
        <taxon>Pezizomycotina</taxon>
        <taxon>Sordariomycetes</taxon>
        <taxon>Sordariomycetidae</taxon>
        <taxon>Ophiostomatales</taxon>
        <taxon>Ophiostomataceae</taxon>
        <taxon>Sporothrix</taxon>
    </lineage>
</organism>
<evidence type="ECO:0000256" key="1">
    <source>
        <dbReference type="SAM" id="MobiDB-lite"/>
    </source>
</evidence>
<protein>
    <submittedName>
        <fullName evidence="2">Uncharacterized protein</fullName>
    </submittedName>
</protein>
<dbReference type="EMBL" id="AXCR01000001">
    <property type="protein sequence ID" value="KJR89588.1"/>
    <property type="molecule type" value="Genomic_DNA"/>
</dbReference>
<dbReference type="RefSeq" id="XP_016592264.1">
    <property type="nucleotide sequence ID" value="XM_016733410.1"/>
</dbReference>
<feature type="compositionally biased region" description="Basic and acidic residues" evidence="1">
    <location>
        <begin position="8"/>
        <end position="21"/>
    </location>
</feature>
<evidence type="ECO:0000313" key="2">
    <source>
        <dbReference type="EMBL" id="KJR89588.1"/>
    </source>
</evidence>
<dbReference type="KEGG" id="ssck:SPSK_06711"/>
<reference evidence="2 3" key="2">
    <citation type="journal article" date="2015" name="Eukaryot. Cell">
        <title>Asexual propagation of a virulent clone complex in a human and feline outbreak of sporotrichosis.</title>
        <authorList>
            <person name="Teixeira Mde M."/>
            <person name="Rodrigues A.M."/>
            <person name="Tsui C.K."/>
            <person name="de Almeida L.G."/>
            <person name="Van Diepeningen A.D."/>
            <person name="van den Ende B.G."/>
            <person name="Fernandes G.F."/>
            <person name="Kano R."/>
            <person name="Hamelin R.C."/>
            <person name="Lopes-Bezerra L.M."/>
            <person name="Vasconcelos A.T."/>
            <person name="de Hoog S."/>
            <person name="de Camargo Z.P."/>
            <person name="Felipe M.S."/>
        </authorList>
    </citation>
    <scope>NUCLEOTIDE SEQUENCE [LARGE SCALE GENOMIC DNA]</scope>
    <source>
        <strain evidence="2 3">1099-18</strain>
    </source>
</reference>
<proteinExistence type="predicted"/>